<evidence type="ECO:0000313" key="3">
    <source>
        <dbReference type="EMBL" id="SHF12149.1"/>
    </source>
</evidence>
<dbReference type="Proteomes" id="UP000184245">
    <property type="component" value="Unassembled WGS sequence"/>
</dbReference>
<keyword evidence="2" id="KW-0413">Isomerase</keyword>
<dbReference type="EMBL" id="FQVI01000013">
    <property type="protein sequence ID" value="SHF12149.1"/>
    <property type="molecule type" value="Genomic_DNA"/>
</dbReference>
<protein>
    <submittedName>
        <fullName evidence="3">Mannobiose 2-epimerase</fullName>
    </submittedName>
</protein>
<evidence type="ECO:0000313" key="4">
    <source>
        <dbReference type="Proteomes" id="UP000184245"/>
    </source>
</evidence>
<sequence>MKEILTEVYRQIKEHVDHELLPFWEERGIDPKYGGYLVCCDSQGKVNEDADKYIVTQTRMIWAYSAYARKYKKAEYLEKARQGVQFFIRHFWDTEFGGWFWKTDRRGAALDKGKVVYGQTFAIYALSEYTLASNDPEGLDYACRTFDLLQKFCTDTANGGYYENLEQDFSLSPPGFAAGDLKSLDIHMHTMEAFTALYECSGQEIHRRKLEEVIDIILTKMVDTEIGCGYNQFDIHFNRKPAINIRRTWNAERETGEVVETPTDTTSYGHNVELAWLLNYAAKILGYERDHFLPITHNLVEHALRYGFDYERGGVYRDGPHEGRPLVKDKEWWQNCEVLVGFLDAYQQEGDTRYAQAFIKTWEFDTTYMINHEAGEWRQLLRFDGSPVETQLGNPWKGMYHTGRAMLETLLRLESILQMNKSAGKEVDGIK</sequence>
<dbReference type="Gene3D" id="1.50.10.10">
    <property type="match status" value="1"/>
</dbReference>
<dbReference type="GO" id="GO:0016853">
    <property type="term" value="F:isomerase activity"/>
    <property type="evidence" value="ECO:0007669"/>
    <property type="project" value="UniProtKB-KW"/>
</dbReference>
<comment type="similarity">
    <text evidence="1">Belongs to the N-acylglucosamine 2-epimerase family.</text>
</comment>
<dbReference type="STRING" id="1122155.SAMN02745158_02606"/>
<dbReference type="PANTHER" id="PTHR15108">
    <property type="entry name" value="N-ACYLGLUCOSAMINE-2-EPIMERASE"/>
    <property type="match status" value="1"/>
</dbReference>
<evidence type="ECO:0000256" key="2">
    <source>
        <dbReference type="ARBA" id="ARBA00023235"/>
    </source>
</evidence>
<accession>A0A1M4Z251</accession>
<reference evidence="3 4" key="1">
    <citation type="submission" date="2016-11" db="EMBL/GenBank/DDBJ databases">
        <authorList>
            <person name="Jaros S."/>
            <person name="Januszkiewicz K."/>
            <person name="Wedrychowicz H."/>
        </authorList>
    </citation>
    <scope>NUCLEOTIDE SEQUENCE [LARGE SCALE GENOMIC DNA]</scope>
    <source>
        <strain evidence="3 4">DSM 17459</strain>
    </source>
</reference>
<dbReference type="InterPro" id="IPR012341">
    <property type="entry name" value="6hp_glycosidase-like_sf"/>
</dbReference>
<dbReference type="InterPro" id="IPR010819">
    <property type="entry name" value="AGE/CE"/>
</dbReference>
<dbReference type="SUPFAM" id="SSF48208">
    <property type="entry name" value="Six-hairpin glycosidases"/>
    <property type="match status" value="1"/>
</dbReference>
<dbReference type="InterPro" id="IPR008928">
    <property type="entry name" value="6-hairpin_glycosidase_sf"/>
</dbReference>
<dbReference type="Pfam" id="PF07221">
    <property type="entry name" value="GlcNAc_2-epim"/>
    <property type="match status" value="1"/>
</dbReference>
<dbReference type="GO" id="GO:0005975">
    <property type="term" value="P:carbohydrate metabolic process"/>
    <property type="evidence" value="ECO:0007669"/>
    <property type="project" value="InterPro"/>
</dbReference>
<dbReference type="AlphaFoldDB" id="A0A1M4Z251"/>
<dbReference type="OrthoDB" id="5141876at2"/>
<gene>
    <name evidence="3" type="ORF">SAMN02745158_02606</name>
</gene>
<evidence type="ECO:0000256" key="1">
    <source>
        <dbReference type="ARBA" id="ARBA00008558"/>
    </source>
</evidence>
<proteinExistence type="inferred from homology"/>
<name>A0A1M4Z251_9CLOT</name>
<organism evidence="3 4">
    <name type="scientific">Lactonifactor longoviformis DSM 17459</name>
    <dbReference type="NCBI Taxonomy" id="1122155"/>
    <lineage>
        <taxon>Bacteria</taxon>
        <taxon>Bacillati</taxon>
        <taxon>Bacillota</taxon>
        <taxon>Clostridia</taxon>
        <taxon>Eubacteriales</taxon>
        <taxon>Clostridiaceae</taxon>
        <taxon>Lactonifactor</taxon>
    </lineage>
</organism>
<dbReference type="RefSeq" id="WP_072852435.1">
    <property type="nucleotide sequence ID" value="NZ_FQVI01000013.1"/>
</dbReference>
<keyword evidence="4" id="KW-1185">Reference proteome</keyword>